<dbReference type="EMBL" id="JARKIB010000087">
    <property type="protein sequence ID" value="KAJ7744364.1"/>
    <property type="molecule type" value="Genomic_DNA"/>
</dbReference>
<evidence type="ECO:0000313" key="2">
    <source>
        <dbReference type="Proteomes" id="UP001215598"/>
    </source>
</evidence>
<gene>
    <name evidence="1" type="ORF">B0H16DRAFT_1693213</name>
</gene>
<organism evidence="1 2">
    <name type="scientific">Mycena metata</name>
    <dbReference type="NCBI Taxonomy" id="1033252"/>
    <lineage>
        <taxon>Eukaryota</taxon>
        <taxon>Fungi</taxon>
        <taxon>Dikarya</taxon>
        <taxon>Basidiomycota</taxon>
        <taxon>Agaricomycotina</taxon>
        <taxon>Agaricomycetes</taxon>
        <taxon>Agaricomycetidae</taxon>
        <taxon>Agaricales</taxon>
        <taxon>Marasmiineae</taxon>
        <taxon>Mycenaceae</taxon>
        <taxon>Mycena</taxon>
    </lineage>
</organism>
<dbReference type="Proteomes" id="UP001215598">
    <property type="component" value="Unassembled WGS sequence"/>
</dbReference>
<sequence length="273" mass="29960">MPSDPISNVFCVGRRSTDGLGGSRALAAVKWSGWLDRASARQRSAHGGGNKDIKHFRRISPSANRSRLIVEFAAPRGHWNGAAVTFCREFQSDTELKTIRDRHKLTFNPTVTPGNGSAQISAKNTIDIENFPVVALEMSPNELLKQEPEQEQEQNNDTAGDDAMLQYGIDGSTLNSKCLPRIQNPQEQNTKRWSNESSDPKIWNHAIGVSTPMVAKAKDIEQETRYALRAANAFNDVIQAHGNNKIKFVVGGASLYTSTNSLLTPPRCPTSCA</sequence>
<dbReference type="AlphaFoldDB" id="A0AAD7ILQ4"/>
<name>A0AAD7ILQ4_9AGAR</name>
<accession>A0AAD7ILQ4</accession>
<keyword evidence="2" id="KW-1185">Reference proteome</keyword>
<proteinExistence type="predicted"/>
<comment type="caution">
    <text evidence="1">The sequence shown here is derived from an EMBL/GenBank/DDBJ whole genome shotgun (WGS) entry which is preliminary data.</text>
</comment>
<reference evidence="1" key="1">
    <citation type="submission" date="2023-03" db="EMBL/GenBank/DDBJ databases">
        <title>Massive genome expansion in bonnet fungi (Mycena s.s.) driven by repeated elements and novel gene families across ecological guilds.</title>
        <authorList>
            <consortium name="Lawrence Berkeley National Laboratory"/>
            <person name="Harder C.B."/>
            <person name="Miyauchi S."/>
            <person name="Viragh M."/>
            <person name="Kuo A."/>
            <person name="Thoen E."/>
            <person name="Andreopoulos B."/>
            <person name="Lu D."/>
            <person name="Skrede I."/>
            <person name="Drula E."/>
            <person name="Henrissat B."/>
            <person name="Morin E."/>
            <person name="Kohler A."/>
            <person name="Barry K."/>
            <person name="LaButti K."/>
            <person name="Morin E."/>
            <person name="Salamov A."/>
            <person name="Lipzen A."/>
            <person name="Mereny Z."/>
            <person name="Hegedus B."/>
            <person name="Baldrian P."/>
            <person name="Stursova M."/>
            <person name="Weitz H."/>
            <person name="Taylor A."/>
            <person name="Grigoriev I.V."/>
            <person name="Nagy L.G."/>
            <person name="Martin F."/>
            <person name="Kauserud H."/>
        </authorList>
    </citation>
    <scope>NUCLEOTIDE SEQUENCE</scope>
    <source>
        <strain evidence="1">CBHHK182m</strain>
    </source>
</reference>
<protein>
    <submittedName>
        <fullName evidence="1">Uncharacterized protein</fullName>
    </submittedName>
</protein>
<evidence type="ECO:0000313" key="1">
    <source>
        <dbReference type="EMBL" id="KAJ7744364.1"/>
    </source>
</evidence>